<accession>A0ABT3RF18</accession>
<sequence length="60" mass="6605">MRTRRIALSGPARSGLLTTTLSPDDLGYLNRYGRKIIEPGDVKVSIAVQKKTFTLANTIE</sequence>
<evidence type="ECO:0000313" key="2">
    <source>
        <dbReference type="Proteomes" id="UP001207228"/>
    </source>
</evidence>
<dbReference type="EMBL" id="JAPFQO010000005">
    <property type="protein sequence ID" value="MCX2739993.1"/>
    <property type="molecule type" value="Genomic_DNA"/>
</dbReference>
<dbReference type="Proteomes" id="UP001207228">
    <property type="component" value="Unassembled WGS sequence"/>
</dbReference>
<comment type="caution">
    <text evidence="1">The sequence shown here is derived from an EMBL/GenBank/DDBJ whole genome shotgun (WGS) entry which is preliminary data.</text>
</comment>
<reference evidence="1 2" key="1">
    <citation type="submission" date="2022-11" db="EMBL/GenBank/DDBJ databases">
        <title>The characterization of three novel Bacteroidetes species and genomic analysis of their roles in tidal elemental geochemical cycles.</title>
        <authorList>
            <person name="Ma K.-J."/>
        </authorList>
    </citation>
    <scope>NUCLEOTIDE SEQUENCE [LARGE SCALE GENOMIC DNA]</scope>
    <source>
        <strain evidence="1 2">M82</strain>
    </source>
</reference>
<name>A0ABT3RF18_9BACT</name>
<keyword evidence="2" id="KW-1185">Reference proteome</keyword>
<proteinExistence type="predicted"/>
<gene>
    <name evidence="1" type="ORF">OO017_08560</name>
</gene>
<evidence type="ECO:0000313" key="1">
    <source>
        <dbReference type="EMBL" id="MCX2739993.1"/>
    </source>
</evidence>
<protein>
    <submittedName>
        <fullName evidence="1">Uncharacterized protein</fullName>
    </submittedName>
</protein>
<dbReference type="RefSeq" id="WP_266052061.1">
    <property type="nucleotide sequence ID" value="NZ_JAPFQO010000005.1"/>
</dbReference>
<organism evidence="1 2">
    <name type="scientific">Pontibacter anaerobius</name>
    <dbReference type="NCBI Taxonomy" id="2993940"/>
    <lineage>
        <taxon>Bacteria</taxon>
        <taxon>Pseudomonadati</taxon>
        <taxon>Bacteroidota</taxon>
        <taxon>Cytophagia</taxon>
        <taxon>Cytophagales</taxon>
        <taxon>Hymenobacteraceae</taxon>
        <taxon>Pontibacter</taxon>
    </lineage>
</organism>